<evidence type="ECO:0000259" key="8">
    <source>
        <dbReference type="PROSITE" id="PS50110"/>
    </source>
</evidence>
<dbReference type="PROSITE" id="PS50110">
    <property type="entry name" value="RESPONSE_REGULATORY"/>
    <property type="match status" value="1"/>
</dbReference>
<dbReference type="Proteomes" id="UP000322165">
    <property type="component" value="Unassembled WGS sequence"/>
</dbReference>
<feature type="domain" description="Response regulatory" evidence="8">
    <location>
        <begin position="9"/>
        <end position="124"/>
    </location>
</feature>
<dbReference type="Pfam" id="PF00486">
    <property type="entry name" value="Trans_reg_C"/>
    <property type="match status" value="1"/>
</dbReference>
<gene>
    <name evidence="10" type="ORF">F0415_12000</name>
</gene>
<comment type="caution">
    <text evidence="10">The sequence shown here is derived from an EMBL/GenBank/DDBJ whole genome shotgun (WGS) entry which is preliminary data.</text>
</comment>
<feature type="domain" description="OmpR/PhoB-type" evidence="9">
    <location>
        <begin position="133"/>
        <end position="230"/>
    </location>
</feature>
<feature type="DNA-binding region" description="OmpR/PhoB-type" evidence="7">
    <location>
        <begin position="133"/>
        <end position="230"/>
    </location>
</feature>
<dbReference type="InterPro" id="IPR036388">
    <property type="entry name" value="WH-like_DNA-bd_sf"/>
</dbReference>
<evidence type="ECO:0000256" key="1">
    <source>
        <dbReference type="ARBA" id="ARBA00022553"/>
    </source>
</evidence>
<evidence type="ECO:0000256" key="6">
    <source>
        <dbReference type="PROSITE-ProRule" id="PRU00169"/>
    </source>
</evidence>
<dbReference type="SMART" id="SM00862">
    <property type="entry name" value="Trans_reg_C"/>
    <property type="match status" value="1"/>
</dbReference>
<evidence type="ECO:0000313" key="10">
    <source>
        <dbReference type="EMBL" id="KAA2283676.1"/>
    </source>
</evidence>
<dbReference type="InterPro" id="IPR001867">
    <property type="entry name" value="OmpR/PhoB-type_DNA-bd"/>
</dbReference>
<organism evidence="10 11">
    <name type="scientific">Arenimonas fontis</name>
    <dbReference type="NCBI Taxonomy" id="2608255"/>
    <lineage>
        <taxon>Bacteria</taxon>
        <taxon>Pseudomonadati</taxon>
        <taxon>Pseudomonadota</taxon>
        <taxon>Gammaproteobacteria</taxon>
        <taxon>Lysobacterales</taxon>
        <taxon>Lysobacteraceae</taxon>
        <taxon>Arenimonas</taxon>
    </lineage>
</organism>
<dbReference type="InterPro" id="IPR001789">
    <property type="entry name" value="Sig_transdc_resp-reg_receiver"/>
</dbReference>
<dbReference type="GO" id="GO:0032993">
    <property type="term" value="C:protein-DNA complex"/>
    <property type="evidence" value="ECO:0007669"/>
    <property type="project" value="TreeGrafter"/>
</dbReference>
<evidence type="ECO:0000256" key="5">
    <source>
        <dbReference type="ARBA" id="ARBA00023163"/>
    </source>
</evidence>
<dbReference type="CDD" id="cd00383">
    <property type="entry name" value="trans_reg_C"/>
    <property type="match status" value="1"/>
</dbReference>
<proteinExistence type="predicted"/>
<name>A0A5B2Z621_9GAMM</name>
<keyword evidence="2" id="KW-0902">Two-component regulatory system</keyword>
<dbReference type="SUPFAM" id="SSF46894">
    <property type="entry name" value="C-terminal effector domain of the bipartite response regulators"/>
    <property type="match status" value="1"/>
</dbReference>
<keyword evidence="3" id="KW-0805">Transcription regulation</keyword>
<evidence type="ECO:0000256" key="2">
    <source>
        <dbReference type="ARBA" id="ARBA00023012"/>
    </source>
</evidence>
<keyword evidence="11" id="KW-1185">Reference proteome</keyword>
<dbReference type="PROSITE" id="PS51755">
    <property type="entry name" value="OMPR_PHOB"/>
    <property type="match status" value="1"/>
</dbReference>
<dbReference type="GO" id="GO:0000156">
    <property type="term" value="F:phosphorelay response regulator activity"/>
    <property type="evidence" value="ECO:0007669"/>
    <property type="project" value="TreeGrafter"/>
</dbReference>
<dbReference type="InterPro" id="IPR039420">
    <property type="entry name" value="WalR-like"/>
</dbReference>
<keyword evidence="4 7" id="KW-0238">DNA-binding</keyword>
<dbReference type="InterPro" id="IPR011006">
    <property type="entry name" value="CheY-like_superfamily"/>
</dbReference>
<accession>A0A5B2Z621</accession>
<dbReference type="Gene3D" id="6.10.250.690">
    <property type="match status" value="1"/>
</dbReference>
<dbReference type="GO" id="GO:0005829">
    <property type="term" value="C:cytosol"/>
    <property type="evidence" value="ECO:0007669"/>
    <property type="project" value="TreeGrafter"/>
</dbReference>
<evidence type="ECO:0000256" key="7">
    <source>
        <dbReference type="PROSITE-ProRule" id="PRU01091"/>
    </source>
</evidence>
<keyword evidence="1 6" id="KW-0597">Phosphoprotein</keyword>
<dbReference type="Gene3D" id="3.40.50.2300">
    <property type="match status" value="1"/>
</dbReference>
<dbReference type="AlphaFoldDB" id="A0A5B2Z621"/>
<dbReference type="SMART" id="SM00448">
    <property type="entry name" value="REC"/>
    <property type="match status" value="1"/>
</dbReference>
<reference evidence="10 11" key="2">
    <citation type="submission" date="2019-09" db="EMBL/GenBank/DDBJ databases">
        <authorList>
            <person name="Mazur A."/>
        </authorList>
    </citation>
    <scope>NUCLEOTIDE SEQUENCE [LARGE SCALE GENOMIC DNA]</scope>
    <source>
        <strain evidence="10 11">3729k</strain>
    </source>
</reference>
<dbReference type="CDD" id="cd19935">
    <property type="entry name" value="REC_OmpR_CusR-like"/>
    <property type="match status" value="1"/>
</dbReference>
<dbReference type="InterPro" id="IPR016032">
    <property type="entry name" value="Sig_transdc_resp-reg_C-effctor"/>
</dbReference>
<dbReference type="PANTHER" id="PTHR48111">
    <property type="entry name" value="REGULATOR OF RPOS"/>
    <property type="match status" value="1"/>
</dbReference>
<evidence type="ECO:0000259" key="9">
    <source>
        <dbReference type="PROSITE" id="PS51755"/>
    </source>
</evidence>
<sequence length="237" mass="26655">MRREDPAGMVLVVEDNRGLSEMVGEYLESRGFGVDYASDGVDGYRLASENGYDVIVLDLMLPRMDGIEVCRRLRQEARKATPVLMLTARDTLSDKVTGLEAGADDYLVKPFAIQELEARLRALIRRERRQVSAGVLKVADLVLDTASLRVTRAGRELQLSPIGLRLLTILMRESPRVVSRRDIEREIWGDSLPDSDTLRSHLYNLRKIIDRPFDRPLLHTVQTAGYRIADLDAPPAA</sequence>
<dbReference type="Pfam" id="PF00072">
    <property type="entry name" value="Response_reg"/>
    <property type="match status" value="1"/>
</dbReference>
<dbReference type="PANTHER" id="PTHR48111:SF22">
    <property type="entry name" value="REGULATOR OF RPOS"/>
    <property type="match status" value="1"/>
</dbReference>
<reference evidence="10 11" key="1">
    <citation type="submission" date="2019-09" db="EMBL/GenBank/DDBJ databases">
        <title>Arenimonas chukotkensis sp. nov., a bacterium isolated from Chukotka hot spring, Arctic region, Russia.</title>
        <authorList>
            <person name="Zayulina K.S."/>
            <person name="Prokofeva M.I."/>
            <person name="Elcheninov A.G."/>
            <person name="Novikov A."/>
            <person name="Kochetkova T.V."/>
            <person name="Kublanov I.V."/>
        </authorList>
    </citation>
    <scope>NUCLEOTIDE SEQUENCE [LARGE SCALE GENOMIC DNA]</scope>
    <source>
        <strain evidence="10 11">3729k</strain>
    </source>
</reference>
<dbReference type="FunFam" id="1.10.10.10:FF:000058">
    <property type="entry name" value="DNA-binding response OmpR family regulator"/>
    <property type="match status" value="1"/>
</dbReference>
<protein>
    <submittedName>
        <fullName evidence="10">Response regulator transcription factor</fullName>
    </submittedName>
</protein>
<dbReference type="GO" id="GO:0006355">
    <property type="term" value="P:regulation of DNA-templated transcription"/>
    <property type="evidence" value="ECO:0007669"/>
    <property type="project" value="InterPro"/>
</dbReference>
<dbReference type="RefSeq" id="WP_149861464.1">
    <property type="nucleotide sequence ID" value="NZ_VUOD01000015.1"/>
</dbReference>
<dbReference type="SUPFAM" id="SSF52172">
    <property type="entry name" value="CheY-like"/>
    <property type="match status" value="1"/>
</dbReference>
<evidence type="ECO:0000256" key="4">
    <source>
        <dbReference type="ARBA" id="ARBA00023125"/>
    </source>
</evidence>
<dbReference type="FunFam" id="3.40.50.2300:FF:000001">
    <property type="entry name" value="DNA-binding response regulator PhoB"/>
    <property type="match status" value="1"/>
</dbReference>
<evidence type="ECO:0000313" key="11">
    <source>
        <dbReference type="Proteomes" id="UP000322165"/>
    </source>
</evidence>
<dbReference type="GO" id="GO:0000976">
    <property type="term" value="F:transcription cis-regulatory region binding"/>
    <property type="evidence" value="ECO:0007669"/>
    <property type="project" value="TreeGrafter"/>
</dbReference>
<dbReference type="EMBL" id="VUOD01000015">
    <property type="protein sequence ID" value="KAA2283676.1"/>
    <property type="molecule type" value="Genomic_DNA"/>
</dbReference>
<evidence type="ECO:0000256" key="3">
    <source>
        <dbReference type="ARBA" id="ARBA00023015"/>
    </source>
</evidence>
<dbReference type="Gene3D" id="1.10.10.10">
    <property type="entry name" value="Winged helix-like DNA-binding domain superfamily/Winged helix DNA-binding domain"/>
    <property type="match status" value="1"/>
</dbReference>
<feature type="modified residue" description="4-aspartylphosphate" evidence="6">
    <location>
        <position position="58"/>
    </location>
</feature>
<keyword evidence="5" id="KW-0804">Transcription</keyword>